<organism evidence="1 2">
    <name type="scientific">Pristionchus mayeri</name>
    <dbReference type="NCBI Taxonomy" id="1317129"/>
    <lineage>
        <taxon>Eukaryota</taxon>
        <taxon>Metazoa</taxon>
        <taxon>Ecdysozoa</taxon>
        <taxon>Nematoda</taxon>
        <taxon>Chromadorea</taxon>
        <taxon>Rhabditida</taxon>
        <taxon>Rhabditina</taxon>
        <taxon>Diplogasteromorpha</taxon>
        <taxon>Diplogasteroidea</taxon>
        <taxon>Neodiplogasteridae</taxon>
        <taxon>Pristionchus</taxon>
    </lineage>
</organism>
<dbReference type="EMBL" id="BTRK01000005">
    <property type="protein sequence ID" value="GMR55011.1"/>
    <property type="molecule type" value="Genomic_DNA"/>
</dbReference>
<name>A0AAN5D1E3_9BILA</name>
<gene>
    <name evidence="1" type="ORF">PMAYCL1PPCAC_25207</name>
</gene>
<evidence type="ECO:0000313" key="2">
    <source>
        <dbReference type="Proteomes" id="UP001328107"/>
    </source>
</evidence>
<feature type="non-terminal residue" evidence="1">
    <location>
        <position position="1"/>
    </location>
</feature>
<keyword evidence="2" id="KW-1185">Reference proteome</keyword>
<accession>A0AAN5D1E3</accession>
<protein>
    <submittedName>
        <fullName evidence="1">Uncharacterized protein</fullName>
    </submittedName>
</protein>
<dbReference type="Proteomes" id="UP001328107">
    <property type="component" value="Unassembled WGS sequence"/>
</dbReference>
<dbReference type="AlphaFoldDB" id="A0AAN5D1E3"/>
<sequence length="154" mass="17911">IKSLHSLCDNKKNRGQVKMLLNITCSKTKQQRKNTFGRLFLIRGGFNVRSTFDLGFSITNSCLHLFGQIAVDGRVLDQPDIFDSLQSGEAVFLYRQQFVLIRKFKFGFFGRFRLDQKHFSTLHHTLKLESISKHEKKFDSKICDFSVREVDDSK</sequence>
<proteinExistence type="predicted"/>
<comment type="caution">
    <text evidence="1">The sequence shown here is derived from an EMBL/GenBank/DDBJ whole genome shotgun (WGS) entry which is preliminary data.</text>
</comment>
<reference evidence="2" key="1">
    <citation type="submission" date="2022-10" db="EMBL/GenBank/DDBJ databases">
        <title>Genome assembly of Pristionchus species.</title>
        <authorList>
            <person name="Yoshida K."/>
            <person name="Sommer R.J."/>
        </authorList>
    </citation>
    <scope>NUCLEOTIDE SEQUENCE [LARGE SCALE GENOMIC DNA]</scope>
    <source>
        <strain evidence="2">RS5460</strain>
    </source>
</reference>
<evidence type="ECO:0000313" key="1">
    <source>
        <dbReference type="EMBL" id="GMR55011.1"/>
    </source>
</evidence>